<keyword evidence="6" id="KW-0132">Cell division</keyword>
<dbReference type="Proteomes" id="UP001652741">
    <property type="component" value="Chromosome ssa12"/>
</dbReference>
<dbReference type="AlphaFoldDB" id="A0A1S3L5P4"/>
<evidence type="ECO:0000256" key="4">
    <source>
        <dbReference type="ARBA" id="ARBA00004654"/>
    </source>
</evidence>
<dbReference type="InterPro" id="IPR037245">
    <property type="entry name" value="FIP-RBD_C_sf"/>
</dbReference>
<evidence type="ECO:0000259" key="14">
    <source>
        <dbReference type="PROSITE" id="PS51511"/>
    </source>
</evidence>
<evidence type="ECO:0000256" key="11">
    <source>
        <dbReference type="ARBA" id="ARBA00023329"/>
    </source>
</evidence>
<keyword evidence="5" id="KW-0813">Transport</keyword>
<organism evidence="15 16">
    <name type="scientific">Salmo salar</name>
    <name type="common">Atlantic salmon</name>
    <dbReference type="NCBI Taxonomy" id="8030"/>
    <lineage>
        <taxon>Eukaryota</taxon>
        <taxon>Metazoa</taxon>
        <taxon>Chordata</taxon>
        <taxon>Craniata</taxon>
        <taxon>Vertebrata</taxon>
        <taxon>Euteleostomi</taxon>
        <taxon>Actinopterygii</taxon>
        <taxon>Neopterygii</taxon>
        <taxon>Teleostei</taxon>
        <taxon>Protacanthopterygii</taxon>
        <taxon>Salmoniformes</taxon>
        <taxon>Salmonidae</taxon>
        <taxon>Salmoninae</taxon>
        <taxon>Salmo</taxon>
    </lineage>
</organism>
<dbReference type="GeneID" id="106564646"/>
<feature type="region of interest" description="Disordered" evidence="13">
    <location>
        <begin position="45"/>
        <end position="177"/>
    </location>
</feature>
<evidence type="ECO:0000256" key="2">
    <source>
        <dbReference type="ARBA" id="ARBA00004541"/>
    </source>
</evidence>
<evidence type="ECO:0000256" key="7">
    <source>
        <dbReference type="ARBA" id="ARBA00022753"/>
    </source>
</evidence>
<evidence type="ECO:0000256" key="3">
    <source>
        <dbReference type="ARBA" id="ARBA00004626"/>
    </source>
</evidence>
<dbReference type="PANTHER" id="PTHR15726:SF5">
    <property type="entry name" value="RAB11 FAMILY-INTERACTING PROTEIN 4"/>
    <property type="match status" value="1"/>
</dbReference>
<dbReference type="GO" id="GO:0055038">
    <property type="term" value="C:recycling endosome membrane"/>
    <property type="evidence" value="ECO:0007669"/>
    <property type="project" value="UniProtKB-SubCell"/>
</dbReference>
<keyword evidence="15" id="KW-1185">Reference proteome</keyword>
<sequence length="555" mass="63238">MTSTDEGLASGVLGQGDHHGSPQIKDGRVDKALAHPVIMCTRVSLNPEPGCHLFPEGEEEREVEGRERAELDMDSAVESNPGSDVSEGGRSGGDKEDGLGGLFFPGDKCSQLNPSVTSDLSTRSSASLNEEQFEDYGEGEDVDYTPSSPCPEDETRTNGYSDLGSSVPSSAGQSPRKTRHLYNNEMMDVYCSQCCKKVNLLNDLEARLKNLKANSPNRKISSTAFGRQLLHTSNFSSSNGSTEDLFRDSIDSCDIDITEKVSYLEKKVAELENDTLMNGDLKSKLKQENTQLVHRVHELEEQLKDQEARAEQNAEEEQRRHRETYSKMERDKNTELELLHNRVQQLEEENGDISVNMCRLKSQTEKLDEEKQSMTYKLEDTSLRLKDEMDLYRKMMDKLRQNRHEFQKEREAMQELIEDLRRELEHLQLFKLETEKPGRGRSSSSGLTEFNAKTREMELEHEVKRLKQENLKLREQNDDLNGQILSLSLYEAKNLFATQTKAQSLAAEIDNASRDDLMEALKEQEEINFRLRQYMDKIILSILDHNPSILEIKTN</sequence>
<dbReference type="InterPro" id="IPR051977">
    <property type="entry name" value="Rab11-interacting_regulator"/>
</dbReference>
<name>A0A1S3L5P4_SALSA</name>
<feature type="domain" description="FIP-RBD" evidence="14">
    <location>
        <begin position="491"/>
        <end position="553"/>
    </location>
</feature>
<reference evidence="16" key="1">
    <citation type="submission" date="2025-08" db="UniProtKB">
        <authorList>
            <consortium name="RefSeq"/>
        </authorList>
    </citation>
    <scope>IDENTIFICATION</scope>
</reference>
<dbReference type="GO" id="GO:0032456">
    <property type="term" value="P:endocytic recycling"/>
    <property type="evidence" value="ECO:0007669"/>
    <property type="project" value="TreeGrafter"/>
</dbReference>
<evidence type="ECO:0000256" key="9">
    <source>
        <dbReference type="ARBA" id="ARBA00023136"/>
    </source>
</evidence>
<feature type="coiled-coil region" evidence="12">
    <location>
        <begin position="456"/>
        <end position="483"/>
    </location>
</feature>
<feature type="compositionally biased region" description="Acidic residues" evidence="13">
    <location>
        <begin position="131"/>
        <end position="143"/>
    </location>
</feature>
<dbReference type="PaxDb" id="8030-ENSSSAP00000107124"/>
<accession>A0A1S3L5P4</accession>
<keyword evidence="8 12" id="KW-0175">Coiled coil</keyword>
<gene>
    <name evidence="16" type="primary">LOC106564646</name>
</gene>
<dbReference type="GO" id="GO:0051301">
    <property type="term" value="P:cell division"/>
    <property type="evidence" value="ECO:0007669"/>
    <property type="project" value="UniProtKB-KW"/>
</dbReference>
<feature type="region of interest" description="Disordered" evidence="13">
    <location>
        <begin position="302"/>
        <end position="324"/>
    </location>
</feature>
<evidence type="ECO:0000256" key="6">
    <source>
        <dbReference type="ARBA" id="ARBA00022618"/>
    </source>
</evidence>
<protein>
    <submittedName>
        <fullName evidence="16">Rab11 family-interacting protein 4A isoform X3</fullName>
    </submittedName>
</protein>
<dbReference type="Gene3D" id="1.20.5.2440">
    <property type="match status" value="1"/>
</dbReference>
<dbReference type="PANTHER" id="PTHR15726">
    <property type="entry name" value="RAB11-FAMILY INTERACTING PROTEIN"/>
    <property type="match status" value="1"/>
</dbReference>
<keyword evidence="9" id="KW-0472">Membrane</keyword>
<feature type="compositionally biased region" description="Polar residues" evidence="13">
    <location>
        <begin position="157"/>
        <end position="175"/>
    </location>
</feature>
<dbReference type="GO" id="GO:0032465">
    <property type="term" value="P:regulation of cytokinesis"/>
    <property type="evidence" value="ECO:0007669"/>
    <property type="project" value="TreeGrafter"/>
</dbReference>
<evidence type="ECO:0000256" key="12">
    <source>
        <dbReference type="SAM" id="Coils"/>
    </source>
</evidence>
<feature type="region of interest" description="Disordered" evidence="13">
    <location>
        <begin position="1"/>
        <end position="26"/>
    </location>
</feature>
<dbReference type="SUPFAM" id="SSF144270">
    <property type="entry name" value="Eferin C-derminal domain-like"/>
    <property type="match status" value="1"/>
</dbReference>
<feature type="compositionally biased region" description="Polar residues" evidence="13">
    <location>
        <begin position="110"/>
        <end position="130"/>
    </location>
</feature>
<evidence type="ECO:0000313" key="15">
    <source>
        <dbReference type="Proteomes" id="UP001652741"/>
    </source>
</evidence>
<dbReference type="Pfam" id="PF25450">
    <property type="entry name" value="Rab11-FIP3"/>
    <property type="match status" value="1"/>
</dbReference>
<dbReference type="InterPro" id="IPR057316">
    <property type="entry name" value="Rab11-FIP3/4_dom"/>
</dbReference>
<dbReference type="GO" id="GO:0032154">
    <property type="term" value="C:cleavage furrow"/>
    <property type="evidence" value="ECO:0007669"/>
    <property type="project" value="UniProtKB-SubCell"/>
</dbReference>
<dbReference type="FunFam" id="1.20.5.2440:FF:000001">
    <property type="entry name" value="RAB11 family interacting protein 4"/>
    <property type="match status" value="1"/>
</dbReference>
<dbReference type="GO" id="GO:0030496">
    <property type="term" value="C:midbody"/>
    <property type="evidence" value="ECO:0007669"/>
    <property type="project" value="UniProtKB-SubCell"/>
</dbReference>
<keyword evidence="10" id="KW-0131">Cell cycle</keyword>
<evidence type="ECO:0000256" key="1">
    <source>
        <dbReference type="ARBA" id="ARBA00004214"/>
    </source>
</evidence>
<keyword evidence="11" id="KW-0968">Cytoplasmic vesicle</keyword>
<evidence type="ECO:0000313" key="16">
    <source>
        <dbReference type="RefSeq" id="XP_013986297.1"/>
    </source>
</evidence>
<evidence type="ECO:0000256" key="10">
    <source>
        <dbReference type="ARBA" id="ARBA00023306"/>
    </source>
</evidence>
<dbReference type="Pfam" id="PF09457">
    <property type="entry name" value="RBD-FIP"/>
    <property type="match status" value="1"/>
</dbReference>
<dbReference type="InterPro" id="IPR019018">
    <property type="entry name" value="Rab-bd_FIP-RBD"/>
</dbReference>
<dbReference type="GO" id="GO:0030139">
    <property type="term" value="C:endocytic vesicle"/>
    <property type="evidence" value="ECO:0007669"/>
    <property type="project" value="TreeGrafter"/>
</dbReference>
<dbReference type="PROSITE" id="PS51511">
    <property type="entry name" value="FIP_RBD"/>
    <property type="match status" value="1"/>
</dbReference>
<evidence type="ECO:0000256" key="13">
    <source>
        <dbReference type="SAM" id="MobiDB-lite"/>
    </source>
</evidence>
<comment type="subcellular location">
    <subcellularLocation>
        <location evidence="3">Cleavage furrow</location>
    </subcellularLocation>
    <subcellularLocation>
        <location evidence="2">Cytoplasmic vesicle</location>
    </subcellularLocation>
    <subcellularLocation>
        <location evidence="1">Midbody</location>
    </subcellularLocation>
    <subcellularLocation>
        <location evidence="4">Recycling endosome membrane</location>
        <topology evidence="4">Peripheral membrane protein</topology>
    </subcellularLocation>
</comment>
<evidence type="ECO:0000256" key="8">
    <source>
        <dbReference type="ARBA" id="ARBA00023054"/>
    </source>
</evidence>
<feature type="coiled-coil region" evidence="12">
    <location>
        <begin position="382"/>
        <end position="430"/>
    </location>
</feature>
<dbReference type="RefSeq" id="XP_013986297.1">
    <property type="nucleotide sequence ID" value="XM_014130822.2"/>
</dbReference>
<feature type="compositionally biased region" description="Basic and acidic residues" evidence="13">
    <location>
        <begin position="16"/>
        <end position="26"/>
    </location>
</feature>
<dbReference type="STRING" id="8030.ENSSSAP00000107124"/>
<evidence type="ECO:0000256" key="5">
    <source>
        <dbReference type="ARBA" id="ARBA00022448"/>
    </source>
</evidence>
<proteinExistence type="predicted"/>
<keyword evidence="7" id="KW-0967">Endosome</keyword>